<dbReference type="PANTHER" id="PTHR14614">
    <property type="entry name" value="HEPATOCELLULAR CARCINOMA-ASSOCIATED ANTIGEN"/>
    <property type="match status" value="1"/>
</dbReference>
<dbReference type="InterPro" id="IPR019410">
    <property type="entry name" value="Methyltransf_16"/>
</dbReference>
<gene>
    <name evidence="1" type="ORF">AOQ84DRAFT_343587</name>
</gene>
<dbReference type="AlphaFoldDB" id="A0A8E2EX56"/>
<accession>A0A8E2EX56</accession>
<keyword evidence="2" id="KW-1185">Reference proteome</keyword>
<name>A0A8E2EX56_9PEZI</name>
<keyword evidence="1" id="KW-0808">Transferase</keyword>
<keyword evidence="1" id="KW-0489">Methyltransferase</keyword>
<dbReference type="CDD" id="cd02440">
    <property type="entry name" value="AdoMet_MTases"/>
    <property type="match status" value="1"/>
</dbReference>
<dbReference type="SUPFAM" id="SSF53335">
    <property type="entry name" value="S-adenosyl-L-methionine-dependent methyltransferases"/>
    <property type="match status" value="1"/>
</dbReference>
<dbReference type="GO" id="GO:0005829">
    <property type="term" value="C:cytosol"/>
    <property type="evidence" value="ECO:0007669"/>
    <property type="project" value="TreeGrafter"/>
</dbReference>
<organism evidence="1 2">
    <name type="scientific">Glonium stellatum</name>
    <dbReference type="NCBI Taxonomy" id="574774"/>
    <lineage>
        <taxon>Eukaryota</taxon>
        <taxon>Fungi</taxon>
        <taxon>Dikarya</taxon>
        <taxon>Ascomycota</taxon>
        <taxon>Pezizomycotina</taxon>
        <taxon>Dothideomycetes</taxon>
        <taxon>Pleosporomycetidae</taxon>
        <taxon>Gloniales</taxon>
        <taxon>Gloniaceae</taxon>
        <taxon>Glonium</taxon>
    </lineage>
</organism>
<dbReference type="OrthoDB" id="413520at2759"/>
<evidence type="ECO:0000313" key="2">
    <source>
        <dbReference type="Proteomes" id="UP000250140"/>
    </source>
</evidence>
<dbReference type="InterPro" id="IPR029063">
    <property type="entry name" value="SAM-dependent_MTases_sf"/>
</dbReference>
<dbReference type="EMBL" id="KV750105">
    <property type="protein sequence ID" value="OCL06255.1"/>
    <property type="molecule type" value="Genomic_DNA"/>
</dbReference>
<dbReference type="Proteomes" id="UP000250140">
    <property type="component" value="Unassembled WGS sequence"/>
</dbReference>
<protein>
    <submittedName>
        <fullName evidence="1">S-adenosyl-L-methionine-dependent methyltransferase</fullName>
    </submittedName>
</protein>
<dbReference type="Gene3D" id="3.40.50.150">
    <property type="entry name" value="Vaccinia Virus protein VP39"/>
    <property type="match status" value="1"/>
</dbReference>
<sequence length="372" mass="41563">MRYIRFLKPPRVEKNTLKTLITITSDLGETFLPDDVFLAATLHSDDPEGDIYLRKILKWTGGMRSLPIVFDLAFTDLDWPIRVHVGIKGSPNSDHFEKHHNAELPSIISAWSALVDVRKGMNEAEKRVERRFTLLSNRTLSIWEETGESIARHLWDAGMALSAFLDRMVVLQVGGPPLLEEILSSATYKRLKVLELGSGCGIVGIGLAQTIPDCEVVLTDLPEAEEIAMKNINGMNAAMSSDISFHTLDWDDPLPRLIKDRLFDIILVADCTYNPDSSPALVRTLAALVKWSSKAIVVVAMKVRHSSEAVFFDLMSESGFIIRSRTILPIPGDEKTAHEKIDVYVFCDKNRSQIINMSLDAHGPPAIPFWQS</sequence>
<proteinExistence type="predicted"/>
<reference evidence="1 2" key="1">
    <citation type="journal article" date="2016" name="Nat. Commun.">
        <title>Ectomycorrhizal ecology is imprinted in the genome of the dominant symbiotic fungus Cenococcum geophilum.</title>
        <authorList>
            <consortium name="DOE Joint Genome Institute"/>
            <person name="Peter M."/>
            <person name="Kohler A."/>
            <person name="Ohm R.A."/>
            <person name="Kuo A."/>
            <person name="Krutzmann J."/>
            <person name="Morin E."/>
            <person name="Arend M."/>
            <person name="Barry K.W."/>
            <person name="Binder M."/>
            <person name="Choi C."/>
            <person name="Clum A."/>
            <person name="Copeland A."/>
            <person name="Grisel N."/>
            <person name="Haridas S."/>
            <person name="Kipfer T."/>
            <person name="LaButti K."/>
            <person name="Lindquist E."/>
            <person name="Lipzen A."/>
            <person name="Maire R."/>
            <person name="Meier B."/>
            <person name="Mihaltcheva S."/>
            <person name="Molinier V."/>
            <person name="Murat C."/>
            <person name="Poggeler S."/>
            <person name="Quandt C.A."/>
            <person name="Sperisen C."/>
            <person name="Tritt A."/>
            <person name="Tisserant E."/>
            <person name="Crous P.W."/>
            <person name="Henrissat B."/>
            <person name="Nehls U."/>
            <person name="Egli S."/>
            <person name="Spatafora J.W."/>
            <person name="Grigoriev I.V."/>
            <person name="Martin F.M."/>
        </authorList>
    </citation>
    <scope>NUCLEOTIDE SEQUENCE [LARGE SCALE GENOMIC DNA]</scope>
    <source>
        <strain evidence="1 2">CBS 207.34</strain>
    </source>
</reference>
<dbReference type="Pfam" id="PF10294">
    <property type="entry name" value="Methyltransf_16"/>
    <property type="match status" value="1"/>
</dbReference>
<evidence type="ECO:0000313" key="1">
    <source>
        <dbReference type="EMBL" id="OCL06255.1"/>
    </source>
</evidence>
<dbReference type="PANTHER" id="PTHR14614:SF132">
    <property type="entry name" value="PROTEIN-LYSINE METHYLTRANSFERASE C42C1.13"/>
    <property type="match status" value="1"/>
</dbReference>
<dbReference type="GO" id="GO:0008757">
    <property type="term" value="F:S-adenosylmethionine-dependent methyltransferase activity"/>
    <property type="evidence" value="ECO:0007669"/>
    <property type="project" value="UniProtKB-ARBA"/>
</dbReference>
<dbReference type="GO" id="GO:0032259">
    <property type="term" value="P:methylation"/>
    <property type="evidence" value="ECO:0007669"/>
    <property type="project" value="UniProtKB-KW"/>
</dbReference>